<evidence type="ECO:0000256" key="6">
    <source>
        <dbReference type="ARBA" id="ARBA00023052"/>
    </source>
</evidence>
<dbReference type="PANTHER" id="PTHR43257">
    <property type="entry name" value="PYRUVATE DEHYDROGENASE E1 COMPONENT BETA SUBUNIT"/>
    <property type="match status" value="1"/>
</dbReference>
<comment type="function">
    <text evidence="2">E1 component of the 2-oxoglutarate dehydrogenase (OGDH) complex which catalyzes the decarboxylation of 2-oxoglutarate, the first step in the conversion of 2-oxoglutarate to succinyl-CoA and CO(2).</text>
</comment>
<dbReference type="SMART" id="SM00861">
    <property type="entry name" value="Transket_pyr"/>
    <property type="match status" value="1"/>
</dbReference>
<accession>A0ABV6IPX5</accession>
<evidence type="ECO:0000259" key="8">
    <source>
        <dbReference type="SMART" id="SM00861"/>
    </source>
</evidence>
<dbReference type="InterPro" id="IPR009014">
    <property type="entry name" value="Transketo_C/PFOR_II"/>
</dbReference>
<dbReference type="SUPFAM" id="SSF52922">
    <property type="entry name" value="TK C-terminal domain-like"/>
    <property type="match status" value="1"/>
</dbReference>
<dbReference type="InterPro" id="IPR001017">
    <property type="entry name" value="DH_E1"/>
</dbReference>
<keyword evidence="10" id="KW-1185">Reference proteome</keyword>
<evidence type="ECO:0000256" key="2">
    <source>
        <dbReference type="ARBA" id="ARBA00003906"/>
    </source>
</evidence>
<dbReference type="RefSeq" id="WP_377049816.1">
    <property type="nucleotide sequence ID" value="NZ_JBHLVZ010000011.1"/>
</dbReference>
<proteinExistence type="predicted"/>
<organism evidence="9 10">
    <name type="scientific">Muricoccus vinaceus</name>
    <dbReference type="NCBI Taxonomy" id="424704"/>
    <lineage>
        <taxon>Bacteria</taxon>
        <taxon>Pseudomonadati</taxon>
        <taxon>Pseudomonadota</taxon>
        <taxon>Alphaproteobacteria</taxon>
        <taxon>Acetobacterales</taxon>
        <taxon>Roseomonadaceae</taxon>
        <taxon>Muricoccus</taxon>
    </lineage>
</organism>
<dbReference type="InterPro" id="IPR005475">
    <property type="entry name" value="Transketolase-like_Pyr-bd"/>
</dbReference>
<evidence type="ECO:0000313" key="9">
    <source>
        <dbReference type="EMBL" id="MFC0385668.1"/>
    </source>
</evidence>
<protein>
    <recommendedName>
        <fullName evidence="4">2-oxoglutarate dehydrogenase E1 component</fullName>
    </recommendedName>
    <alternativeName>
        <fullName evidence="7">Alpha-ketoglutarate dehydrogenase</fullName>
    </alternativeName>
</protein>
<comment type="cofactor">
    <cofactor evidence="1">
        <name>thiamine diphosphate</name>
        <dbReference type="ChEBI" id="CHEBI:58937"/>
    </cofactor>
</comment>
<dbReference type="Gene3D" id="3.40.50.920">
    <property type="match status" value="1"/>
</dbReference>
<keyword evidence="6" id="KW-0786">Thiamine pyrophosphate</keyword>
<dbReference type="Pfam" id="PF00676">
    <property type="entry name" value="E1_dh"/>
    <property type="match status" value="1"/>
</dbReference>
<evidence type="ECO:0000256" key="7">
    <source>
        <dbReference type="ARBA" id="ARBA00030680"/>
    </source>
</evidence>
<dbReference type="CDD" id="cd07036">
    <property type="entry name" value="TPP_PYR_E1-PDHc-beta_like"/>
    <property type="match status" value="1"/>
</dbReference>
<keyword evidence="5" id="KW-0560">Oxidoreductase</keyword>
<dbReference type="InterPro" id="IPR029061">
    <property type="entry name" value="THDP-binding"/>
</dbReference>
<dbReference type="SUPFAM" id="SSF52518">
    <property type="entry name" value="Thiamin diphosphate-binding fold (THDP-binding)"/>
    <property type="match status" value="2"/>
</dbReference>
<evidence type="ECO:0000256" key="1">
    <source>
        <dbReference type="ARBA" id="ARBA00001964"/>
    </source>
</evidence>
<dbReference type="Pfam" id="PF02780">
    <property type="entry name" value="Transketolase_C"/>
    <property type="match status" value="1"/>
</dbReference>
<name>A0ABV6IPX5_9PROT</name>
<dbReference type="CDD" id="cd02000">
    <property type="entry name" value="TPP_E1_PDC_ADC_BCADC"/>
    <property type="match status" value="1"/>
</dbReference>
<dbReference type="Gene3D" id="3.40.50.970">
    <property type="match status" value="2"/>
</dbReference>
<dbReference type="Pfam" id="PF02779">
    <property type="entry name" value="Transket_pyr"/>
    <property type="match status" value="1"/>
</dbReference>
<reference evidence="9 10" key="1">
    <citation type="submission" date="2024-09" db="EMBL/GenBank/DDBJ databases">
        <authorList>
            <person name="Sun Q."/>
            <person name="Mori K."/>
        </authorList>
    </citation>
    <scope>NUCLEOTIDE SEQUENCE [LARGE SCALE GENOMIC DNA]</scope>
    <source>
        <strain evidence="9 10">CCM 7468</strain>
    </source>
</reference>
<dbReference type="PANTHER" id="PTHR43257:SF2">
    <property type="entry name" value="PYRUVATE DEHYDROGENASE E1 COMPONENT SUBUNIT BETA"/>
    <property type="match status" value="1"/>
</dbReference>
<dbReference type="Proteomes" id="UP001589789">
    <property type="component" value="Unassembled WGS sequence"/>
</dbReference>
<evidence type="ECO:0000256" key="3">
    <source>
        <dbReference type="ARBA" id="ARBA00011301"/>
    </source>
</evidence>
<comment type="caution">
    <text evidence="9">The sequence shown here is derived from an EMBL/GenBank/DDBJ whole genome shotgun (WGS) entry which is preliminary data.</text>
</comment>
<gene>
    <name evidence="9" type="ORF">ACFFIC_08870</name>
</gene>
<comment type="subunit">
    <text evidence="3">Homodimer. Part of the 2-oxoglutarate dehydrogenase (OGDH) complex composed of E1 (2-oxoglutarate dehydrogenase), E2 (dihydrolipoamide succinyltransferase) and E3 (dihydrolipoamide dehydrogenase); the complex contains multiple copies of the three enzymatic components (E1, E2 and E3).</text>
</comment>
<dbReference type="EMBL" id="JBHLVZ010000011">
    <property type="protein sequence ID" value="MFC0385668.1"/>
    <property type="molecule type" value="Genomic_DNA"/>
</dbReference>
<evidence type="ECO:0000313" key="10">
    <source>
        <dbReference type="Proteomes" id="UP001589789"/>
    </source>
</evidence>
<sequence>MKRSPLRTETDWFRLEAEEADWAAESPADLARWTEQLLLIRRFEEAILDLHGQGLIHGPAHASIGQEAGAVGAMSVLGSGDKINGTHRAHHQILAKLLNHATPEGYDPRRDPPTAAAAALVQGTMAEIMGLSSGFCGGRGGSMHMRHAESGVVGSSAIIGGNVPHAAGYALADKVLGRDNVSVAFFGDGTLMAGQTLEAINLAALYTLPVIFFLENNFYAVSTHVREQTRETRLTGRGAMFGVPSVECDGMDPVAVRRAMQWARETIREKGGPVFVEAVCYRFLHQSGPLLGSQLGYRSKEEEAEWRARDPLLTVPARLEAMGVLDAAGFEALDARARRMVAQAAEALTETAPGANAPSIRPGLLPDPGEVDRGIRGDLTELRGEAMREATSVPAEAAREMKFIEAVAATLLHNMERDPRIVVIGEDIHRLRGGVSGSTKGVMERFPERVFATPICENGFTGMALGAALCGLRPVVDIMFGDFTVVAADQMFNGIGKFAHMFGGGVPIPLVVRARVNPGAGYGSQHSMDPSALFAMYPGWRIFSPSTPHDYVGLMNSALRCEDPVLVIEHQDLFQTTGPVPVDLDYCIAPGTARVARAGNACTVLTYAAMVRAAEEAATTTGIDAEVIDLRTLDPLGLDWPAVEASIRRTNRVLIAEQTARGTSHGARLAQEVQERCFDWLDAEILRVCGSEAAPTVSRPLNHAALGDSAKVAAGLRQLVPARG</sequence>
<evidence type="ECO:0000256" key="5">
    <source>
        <dbReference type="ARBA" id="ARBA00023002"/>
    </source>
</evidence>
<evidence type="ECO:0000256" key="4">
    <source>
        <dbReference type="ARBA" id="ARBA00013321"/>
    </source>
</evidence>
<feature type="domain" description="Transketolase-like pyrimidine-binding" evidence="8">
    <location>
        <begin position="401"/>
        <end position="576"/>
    </location>
</feature>
<dbReference type="InterPro" id="IPR033248">
    <property type="entry name" value="Transketolase_C"/>
</dbReference>